<keyword evidence="2" id="KW-1185">Reference proteome</keyword>
<evidence type="ECO:0000313" key="1">
    <source>
        <dbReference type="EMBL" id="WBF77665.1"/>
    </source>
</evidence>
<dbReference type="EMBL" id="OP778609">
    <property type="protein sequence ID" value="WBF77665.1"/>
    <property type="molecule type" value="Genomic_DNA"/>
</dbReference>
<dbReference type="Proteomes" id="UP001223579">
    <property type="component" value="Segment"/>
</dbReference>
<accession>A0AAF0ANN6</accession>
<organism evidence="1 2">
    <name type="scientific">Escherichia phage A73</name>
    <dbReference type="NCBI Taxonomy" id="3003819"/>
    <lineage>
        <taxon>Viruses</taxon>
        <taxon>Duplodnaviria</taxon>
        <taxon>Heunggongvirae</taxon>
        <taxon>Uroviricota</taxon>
        <taxon>Caudoviricetes</taxon>
        <taxon>Vequintavirinae</taxon>
        <taxon>Septuagintavirus</taxon>
        <taxon>Septuagintavirus A73</taxon>
    </lineage>
</organism>
<protein>
    <submittedName>
        <fullName evidence="1">Uncharacterized protein</fullName>
    </submittedName>
</protein>
<sequence length="46" mass="5710">MTNTNRQKIIKTKKLDFDTYQECKKKKVKDKRENKRHEWITNTIDL</sequence>
<gene>
    <name evidence="1" type="ORF">A73_25</name>
</gene>
<evidence type="ECO:0000313" key="2">
    <source>
        <dbReference type="Proteomes" id="UP001223579"/>
    </source>
</evidence>
<proteinExistence type="predicted"/>
<name>A0AAF0ANN6_9CAUD</name>
<reference evidence="1 2" key="1">
    <citation type="submission" date="2022-11" db="EMBL/GenBank/DDBJ databases">
        <authorList>
            <person name="Cortes-Martin A."/>
            <person name="Buttimer C.T.H."/>
            <person name="Hill C."/>
        </authorList>
    </citation>
    <scope>NUCLEOTIDE SEQUENCE [LARGE SCALE GENOMIC DNA]</scope>
</reference>